<proteinExistence type="predicted"/>
<evidence type="ECO:0000259" key="1">
    <source>
        <dbReference type="Pfam" id="PF06452"/>
    </source>
</evidence>
<dbReference type="AlphaFoldDB" id="A0A316E0M3"/>
<evidence type="ECO:0000313" key="3">
    <source>
        <dbReference type="EMBL" id="PWK23645.1"/>
    </source>
</evidence>
<comment type="caution">
    <text evidence="3">The sequence shown here is derived from an EMBL/GenBank/DDBJ whole genome shotgun (WGS) entry which is preliminary data.</text>
</comment>
<dbReference type="GO" id="GO:0016052">
    <property type="term" value="P:carbohydrate catabolic process"/>
    <property type="evidence" value="ECO:0007669"/>
    <property type="project" value="InterPro"/>
</dbReference>
<dbReference type="Proteomes" id="UP000651837">
    <property type="component" value="Unassembled WGS sequence"/>
</dbReference>
<dbReference type="EMBL" id="JACWLN010000004">
    <property type="protein sequence ID" value="MBD1261114.1"/>
    <property type="molecule type" value="Genomic_DNA"/>
</dbReference>
<evidence type="ECO:0000313" key="5">
    <source>
        <dbReference type="Proteomes" id="UP000651837"/>
    </source>
</evidence>
<sequence length="200" mass="23646">MKAYRIPKITHTISWDELNPLTDFSYPWQKEKAPMTTFNAYYDENHIHFRYVAWGPKPIVYVENNDKSEVIDSERIELFFRRDEKMQPYYCLEIDPNGRVLDYKANFYREFDLDWVWPEPLDIQTNIEEGKYIVQGKLGIPVLKRLGLLKDGQIQIGLFRGHCIALKANKASLKWISWVDSKTEEPDFHVPTAFGILILE</sequence>
<dbReference type="Pfam" id="PF06452">
    <property type="entry name" value="CBM9_1"/>
    <property type="match status" value="1"/>
</dbReference>
<evidence type="ECO:0000313" key="2">
    <source>
        <dbReference type="EMBL" id="MBD1261114.1"/>
    </source>
</evidence>
<dbReference type="Gene3D" id="2.60.40.1190">
    <property type="match status" value="1"/>
</dbReference>
<reference evidence="2 5" key="2">
    <citation type="submission" date="2020-07" db="EMBL/GenBank/DDBJ databases">
        <title>The draft genome sequence of Maribacter polysiphoniae KCTC 22021.</title>
        <authorList>
            <person name="Mu L."/>
        </authorList>
    </citation>
    <scope>NUCLEOTIDE SEQUENCE [LARGE SCALE GENOMIC DNA]</scope>
    <source>
        <strain evidence="2 5">KCTC 22021</strain>
    </source>
</reference>
<dbReference type="EMBL" id="QGGQ01000004">
    <property type="protein sequence ID" value="PWK23645.1"/>
    <property type="molecule type" value="Genomic_DNA"/>
</dbReference>
<dbReference type="Proteomes" id="UP000245667">
    <property type="component" value="Unassembled WGS sequence"/>
</dbReference>
<name>A0A316E0M3_9FLAO</name>
<organism evidence="3 4">
    <name type="scientific">Maribacter polysiphoniae</name>
    <dbReference type="NCBI Taxonomy" id="429344"/>
    <lineage>
        <taxon>Bacteria</taxon>
        <taxon>Pseudomonadati</taxon>
        <taxon>Bacteroidota</taxon>
        <taxon>Flavobacteriia</taxon>
        <taxon>Flavobacteriales</taxon>
        <taxon>Flavobacteriaceae</taxon>
        <taxon>Maribacter</taxon>
    </lineage>
</organism>
<dbReference type="SUPFAM" id="SSF49344">
    <property type="entry name" value="CBD9-like"/>
    <property type="match status" value="1"/>
</dbReference>
<gene>
    <name evidence="2" type="ORF">HZY62_10980</name>
    <name evidence="3" type="ORF">LX92_02212</name>
</gene>
<evidence type="ECO:0000313" key="4">
    <source>
        <dbReference type="Proteomes" id="UP000245667"/>
    </source>
</evidence>
<reference evidence="3 4" key="1">
    <citation type="submission" date="2018-05" db="EMBL/GenBank/DDBJ databases">
        <title>Genomic Encyclopedia of Archaeal and Bacterial Type Strains, Phase II (KMG-II): from individual species to whole genera.</title>
        <authorList>
            <person name="Goeker M."/>
        </authorList>
    </citation>
    <scope>NUCLEOTIDE SEQUENCE [LARGE SCALE GENOMIC DNA]</scope>
    <source>
        <strain evidence="3 4">DSM 23514</strain>
    </source>
</reference>
<dbReference type="RefSeq" id="WP_109650456.1">
    <property type="nucleotide sequence ID" value="NZ_JACWLN010000004.1"/>
</dbReference>
<accession>A0A316E0M3</accession>
<keyword evidence="5" id="KW-1185">Reference proteome</keyword>
<feature type="domain" description="Carbohydrate-binding" evidence="1">
    <location>
        <begin position="15"/>
        <end position="200"/>
    </location>
</feature>
<protein>
    <submittedName>
        <fullName evidence="3">Carbohydrate binding protein with CBM9 domain</fullName>
    </submittedName>
    <submittedName>
        <fullName evidence="2">Endoxylanase</fullName>
    </submittedName>
</protein>
<dbReference type="InterPro" id="IPR010502">
    <property type="entry name" value="Carb-bd_dom_fam9"/>
</dbReference>
<dbReference type="GO" id="GO:0030246">
    <property type="term" value="F:carbohydrate binding"/>
    <property type="evidence" value="ECO:0007669"/>
    <property type="project" value="InterPro"/>
</dbReference>
<dbReference type="GO" id="GO:0004553">
    <property type="term" value="F:hydrolase activity, hydrolyzing O-glycosyl compounds"/>
    <property type="evidence" value="ECO:0007669"/>
    <property type="project" value="InterPro"/>
</dbReference>
<dbReference type="OrthoDB" id="9801646at2"/>